<keyword evidence="2" id="KW-0677">Repeat</keyword>
<dbReference type="AlphaFoldDB" id="A0AAW0G1T9"/>
<accession>A0AAW0G1T9</accession>
<sequence length="524" mass="58031">MSFCYDSDASLPSSPSSSPSFGPIDSSPLSSPNLNPLSSPPPSPGLVHPFAASAKATRRPKLYEKREQRRLAELDAFDHEFDASSTRLDDDLDDFHLNSIEKSSMTDSCSESGDTEFDENERWAKKISEAIDECNGIIDLSHTAGSPKSRLTAIPPSIGDLANFVALPDASRFVNPNQSVEFLAPKRTMLRAATAPARSSFHSVGSGLAKASSFAYAATIRRPGALHLFLANNQIQHMPPELFWVQGLVVLSLRGNCLTNIPPQIATLRNLEQLNISNNQIHYLPAEILGMTLQSLTLDMNPWLHPPTDIPRDPHTTSPIVSPTLTHYVTPSLKEFIHRVLFSPTEESGTEVALESMGGSTALPDHYPTHLWDELHRCAARIVPKRDIDMHPSPSKRARRQKSYDHEFSFLSRAAEKRRVDNSAVCFGVGECPNSSHETKRIFVRPAEERHTWERMIAGHRMPFPGVPVLWRGCSRGCLDFLQPIPIDDKDKRAGLVEKEEVGGDDSVQMVDLESLDGDDSEFE</sequence>
<dbReference type="PANTHER" id="PTHR48051:SF1">
    <property type="entry name" value="RAS SUPPRESSOR PROTEIN 1"/>
    <property type="match status" value="1"/>
</dbReference>
<evidence type="ECO:0000256" key="3">
    <source>
        <dbReference type="SAM" id="MobiDB-lite"/>
    </source>
</evidence>
<dbReference type="PANTHER" id="PTHR48051">
    <property type="match status" value="1"/>
</dbReference>
<dbReference type="InterPro" id="IPR032675">
    <property type="entry name" value="LRR_dom_sf"/>
</dbReference>
<feature type="region of interest" description="Disordered" evidence="3">
    <location>
        <begin position="499"/>
        <end position="524"/>
    </location>
</feature>
<dbReference type="Proteomes" id="UP001385951">
    <property type="component" value="Unassembled WGS sequence"/>
</dbReference>
<dbReference type="Pfam" id="PF13855">
    <property type="entry name" value="LRR_8"/>
    <property type="match status" value="1"/>
</dbReference>
<dbReference type="InterPro" id="IPR003591">
    <property type="entry name" value="Leu-rich_rpt_typical-subtyp"/>
</dbReference>
<evidence type="ECO:0000256" key="1">
    <source>
        <dbReference type="ARBA" id="ARBA00022614"/>
    </source>
</evidence>
<feature type="compositionally biased region" description="Low complexity" evidence="3">
    <location>
        <begin position="1"/>
        <end position="37"/>
    </location>
</feature>
<organism evidence="4 5">
    <name type="scientific">Cerrena zonata</name>
    <dbReference type="NCBI Taxonomy" id="2478898"/>
    <lineage>
        <taxon>Eukaryota</taxon>
        <taxon>Fungi</taxon>
        <taxon>Dikarya</taxon>
        <taxon>Basidiomycota</taxon>
        <taxon>Agaricomycotina</taxon>
        <taxon>Agaricomycetes</taxon>
        <taxon>Polyporales</taxon>
        <taxon>Cerrenaceae</taxon>
        <taxon>Cerrena</taxon>
    </lineage>
</organism>
<evidence type="ECO:0000256" key="2">
    <source>
        <dbReference type="ARBA" id="ARBA00022737"/>
    </source>
</evidence>
<comment type="caution">
    <text evidence="4">The sequence shown here is derived from an EMBL/GenBank/DDBJ whole genome shotgun (WGS) entry which is preliminary data.</text>
</comment>
<keyword evidence="1" id="KW-0433">Leucine-rich repeat</keyword>
<gene>
    <name evidence="4" type="ORF">QCA50_009803</name>
</gene>
<feature type="region of interest" description="Disordered" evidence="3">
    <location>
        <begin position="1"/>
        <end position="63"/>
    </location>
</feature>
<reference evidence="4 5" key="1">
    <citation type="submission" date="2022-09" db="EMBL/GenBank/DDBJ databases">
        <authorList>
            <person name="Palmer J.M."/>
        </authorList>
    </citation>
    <scope>NUCLEOTIDE SEQUENCE [LARGE SCALE GENOMIC DNA]</scope>
    <source>
        <strain evidence="4 5">DSM 7382</strain>
    </source>
</reference>
<dbReference type="SUPFAM" id="SSF52058">
    <property type="entry name" value="L domain-like"/>
    <property type="match status" value="1"/>
</dbReference>
<keyword evidence="5" id="KW-1185">Reference proteome</keyword>
<name>A0AAW0G1T9_9APHY</name>
<proteinExistence type="predicted"/>
<protein>
    <submittedName>
        <fullName evidence="4">Uncharacterized protein</fullName>
    </submittedName>
</protein>
<dbReference type="SMART" id="SM00369">
    <property type="entry name" value="LRR_TYP"/>
    <property type="match status" value="2"/>
</dbReference>
<feature type="compositionally biased region" description="Acidic residues" evidence="3">
    <location>
        <begin position="514"/>
        <end position="524"/>
    </location>
</feature>
<dbReference type="EMBL" id="JASBNA010000014">
    <property type="protein sequence ID" value="KAK7687298.1"/>
    <property type="molecule type" value="Genomic_DNA"/>
</dbReference>
<evidence type="ECO:0000313" key="4">
    <source>
        <dbReference type="EMBL" id="KAK7687298.1"/>
    </source>
</evidence>
<evidence type="ECO:0000313" key="5">
    <source>
        <dbReference type="Proteomes" id="UP001385951"/>
    </source>
</evidence>
<dbReference type="Gene3D" id="3.80.10.10">
    <property type="entry name" value="Ribonuclease Inhibitor"/>
    <property type="match status" value="1"/>
</dbReference>
<dbReference type="GO" id="GO:0005737">
    <property type="term" value="C:cytoplasm"/>
    <property type="evidence" value="ECO:0007669"/>
    <property type="project" value="TreeGrafter"/>
</dbReference>
<dbReference type="InterPro" id="IPR050216">
    <property type="entry name" value="LRR_domain-containing"/>
</dbReference>
<dbReference type="InterPro" id="IPR001611">
    <property type="entry name" value="Leu-rich_rpt"/>
</dbReference>
<dbReference type="PROSITE" id="PS51450">
    <property type="entry name" value="LRR"/>
    <property type="match status" value="1"/>
</dbReference>